<dbReference type="RefSeq" id="WP_120761705.1">
    <property type="nucleotide sequence ID" value="NZ_CP032630.1"/>
</dbReference>
<sequence length="234" mass="24443">MTPTLLAAFRERLEAPRAGRRTRRTLAAGAVAASFALLASLALAPPAPPTEAAVLRAYAAANAQEVDVSAADAAAHLEASGAVTRDEYDATAGIETYKSGGTNHDWAKLVLLFAGFPQTDDSVTVMTRWMRQENGVDDWWNRNNPLNNGWGASAGAGGTGRNVNLVEAARNAADALHSIRGYAGIRAAFAAGAPAAEIEAAIWASPWASGHYANGAHWHYSPVKVVQAPASAWG</sequence>
<name>A0A387B1F7_9MICO</name>
<dbReference type="Proteomes" id="UP000278886">
    <property type="component" value="Chromosome"/>
</dbReference>
<organism evidence="1 2">
    <name type="scientific">Protaetiibacter intestinalis</name>
    <dbReference type="NCBI Taxonomy" id="2419774"/>
    <lineage>
        <taxon>Bacteria</taxon>
        <taxon>Bacillati</taxon>
        <taxon>Actinomycetota</taxon>
        <taxon>Actinomycetes</taxon>
        <taxon>Micrococcales</taxon>
        <taxon>Microbacteriaceae</taxon>
        <taxon>Protaetiibacter</taxon>
    </lineage>
</organism>
<evidence type="ECO:0000313" key="1">
    <source>
        <dbReference type="EMBL" id="AYF97354.1"/>
    </source>
</evidence>
<evidence type="ECO:0000313" key="2">
    <source>
        <dbReference type="Proteomes" id="UP000278886"/>
    </source>
</evidence>
<dbReference type="EMBL" id="CP032630">
    <property type="protein sequence ID" value="AYF97354.1"/>
    <property type="molecule type" value="Genomic_DNA"/>
</dbReference>
<gene>
    <name evidence="1" type="ORF">D7I47_03185</name>
</gene>
<dbReference type="OrthoDB" id="5116551at2"/>
<accession>A0A387B1F7</accession>
<protein>
    <submittedName>
        <fullName evidence="1">Uncharacterized protein</fullName>
    </submittedName>
</protein>
<keyword evidence="2" id="KW-1185">Reference proteome</keyword>
<dbReference type="AlphaFoldDB" id="A0A387B1F7"/>
<reference evidence="2" key="1">
    <citation type="submission" date="2018-09" db="EMBL/GenBank/DDBJ databases">
        <title>Genome sequencing of strain 2DFWR-13.</title>
        <authorList>
            <person name="Heo J."/>
            <person name="Kim S.-J."/>
            <person name="Kwon S.-W."/>
        </authorList>
    </citation>
    <scope>NUCLEOTIDE SEQUENCE [LARGE SCALE GENOMIC DNA]</scope>
    <source>
        <strain evidence="2">2DFWR-13</strain>
    </source>
</reference>
<proteinExistence type="predicted"/>
<dbReference type="KEGG" id="lyd:D7I47_03185"/>